<keyword evidence="2" id="KW-1185">Reference proteome</keyword>
<gene>
    <name evidence="1" type="ORF">NM688_g5658</name>
</gene>
<evidence type="ECO:0000313" key="1">
    <source>
        <dbReference type="EMBL" id="KAJ3545146.1"/>
    </source>
</evidence>
<accession>A0ACC1SRZ2</accession>
<dbReference type="EMBL" id="JANHOG010001066">
    <property type="protein sequence ID" value="KAJ3545146.1"/>
    <property type="molecule type" value="Genomic_DNA"/>
</dbReference>
<reference evidence="1" key="1">
    <citation type="submission" date="2022-07" db="EMBL/GenBank/DDBJ databases">
        <title>Genome Sequence of Phlebia brevispora.</title>
        <authorList>
            <person name="Buettner E."/>
        </authorList>
    </citation>
    <scope>NUCLEOTIDE SEQUENCE</scope>
    <source>
        <strain evidence="1">MPL23</strain>
    </source>
</reference>
<organism evidence="1 2">
    <name type="scientific">Phlebia brevispora</name>
    <dbReference type="NCBI Taxonomy" id="194682"/>
    <lineage>
        <taxon>Eukaryota</taxon>
        <taxon>Fungi</taxon>
        <taxon>Dikarya</taxon>
        <taxon>Basidiomycota</taxon>
        <taxon>Agaricomycotina</taxon>
        <taxon>Agaricomycetes</taxon>
        <taxon>Polyporales</taxon>
        <taxon>Meruliaceae</taxon>
        <taxon>Phlebia</taxon>
    </lineage>
</organism>
<evidence type="ECO:0000313" key="2">
    <source>
        <dbReference type="Proteomes" id="UP001148662"/>
    </source>
</evidence>
<comment type="caution">
    <text evidence="1">The sequence shown here is derived from an EMBL/GenBank/DDBJ whole genome shotgun (WGS) entry which is preliminary data.</text>
</comment>
<dbReference type="Proteomes" id="UP001148662">
    <property type="component" value="Unassembled WGS sequence"/>
</dbReference>
<protein>
    <submittedName>
        <fullName evidence="1">Uncharacterized protein</fullName>
    </submittedName>
</protein>
<sequence length="137" mass="15579">MMLRASELGCRLRLAGYRHRTRLIISIAQTLQKRSAYELRLSTRSHVFTNVIPARNNPPQDVYYGIVDCVDDKVAFWLGLLLGHTEKDIFDQSDKDMLWAIASAWEENGDQDECAESATYAPPPHVVPAGQQAWYVK</sequence>
<proteinExistence type="predicted"/>
<name>A0ACC1SRZ2_9APHY</name>